<gene>
    <name evidence="2" type="ORF">ERUC_LOCUS20781</name>
</gene>
<name>A0ABC8KDS9_ERUVS</name>
<feature type="chain" id="PRO_5044778722" evidence="1">
    <location>
        <begin position="26"/>
        <end position="96"/>
    </location>
</feature>
<sequence>MSSEVSASLITFLTFNVLFFTVTMANCPEDTSKLFGCVDVFKNGIDFKILGPTCCSLYQSCLCNQTVINNLMEKVGSLSTFEAVCLKHISFTRKCD</sequence>
<dbReference type="Proteomes" id="UP001642260">
    <property type="component" value="Unassembled WGS sequence"/>
</dbReference>
<evidence type="ECO:0000313" key="3">
    <source>
        <dbReference type="Proteomes" id="UP001642260"/>
    </source>
</evidence>
<dbReference type="AlphaFoldDB" id="A0ABC8KDS9"/>
<comment type="caution">
    <text evidence="2">The sequence shown here is derived from an EMBL/GenBank/DDBJ whole genome shotgun (WGS) entry which is preliminary data.</text>
</comment>
<feature type="signal peptide" evidence="1">
    <location>
        <begin position="1"/>
        <end position="25"/>
    </location>
</feature>
<evidence type="ECO:0000313" key="2">
    <source>
        <dbReference type="EMBL" id="CAH8355026.1"/>
    </source>
</evidence>
<organism evidence="2 3">
    <name type="scientific">Eruca vesicaria subsp. sativa</name>
    <name type="common">Garden rocket</name>
    <name type="synonym">Eruca sativa</name>
    <dbReference type="NCBI Taxonomy" id="29727"/>
    <lineage>
        <taxon>Eukaryota</taxon>
        <taxon>Viridiplantae</taxon>
        <taxon>Streptophyta</taxon>
        <taxon>Embryophyta</taxon>
        <taxon>Tracheophyta</taxon>
        <taxon>Spermatophyta</taxon>
        <taxon>Magnoliopsida</taxon>
        <taxon>eudicotyledons</taxon>
        <taxon>Gunneridae</taxon>
        <taxon>Pentapetalae</taxon>
        <taxon>rosids</taxon>
        <taxon>malvids</taxon>
        <taxon>Brassicales</taxon>
        <taxon>Brassicaceae</taxon>
        <taxon>Brassiceae</taxon>
        <taxon>Eruca</taxon>
    </lineage>
</organism>
<dbReference type="EMBL" id="CAKOAT010202266">
    <property type="protein sequence ID" value="CAH8355026.1"/>
    <property type="molecule type" value="Genomic_DNA"/>
</dbReference>
<proteinExistence type="predicted"/>
<keyword evidence="1" id="KW-0732">Signal</keyword>
<reference evidence="2 3" key="1">
    <citation type="submission" date="2022-03" db="EMBL/GenBank/DDBJ databases">
        <authorList>
            <person name="Macdonald S."/>
            <person name="Ahmed S."/>
            <person name="Newling K."/>
        </authorList>
    </citation>
    <scope>NUCLEOTIDE SEQUENCE [LARGE SCALE GENOMIC DNA]</scope>
</reference>
<evidence type="ECO:0000256" key="1">
    <source>
        <dbReference type="SAM" id="SignalP"/>
    </source>
</evidence>
<protein>
    <submittedName>
        <fullName evidence="2">Uncharacterized protein</fullName>
    </submittedName>
</protein>
<keyword evidence="3" id="KW-1185">Reference proteome</keyword>
<accession>A0ABC8KDS9</accession>